<comment type="caution">
    <text evidence="3">The sequence shown here is derived from an EMBL/GenBank/DDBJ whole genome shotgun (WGS) entry which is preliminary data.</text>
</comment>
<dbReference type="EC" id="3.1.21.-" evidence="3"/>
<dbReference type="InterPro" id="IPR007560">
    <property type="entry name" value="Restrct_endonuc_IV_Mrr"/>
</dbReference>
<dbReference type="Pfam" id="PF04471">
    <property type="entry name" value="Mrr_cat"/>
    <property type="match status" value="1"/>
</dbReference>
<dbReference type="RefSeq" id="WP_247421139.1">
    <property type="nucleotide sequence ID" value="NZ_JALLGW010000004.1"/>
</dbReference>
<dbReference type="GO" id="GO:0004519">
    <property type="term" value="F:endonuclease activity"/>
    <property type="evidence" value="ECO:0007669"/>
    <property type="project" value="UniProtKB-KW"/>
</dbReference>
<evidence type="ECO:0000256" key="1">
    <source>
        <dbReference type="SAM" id="MobiDB-lite"/>
    </source>
</evidence>
<dbReference type="AlphaFoldDB" id="A0ABD5RU62"/>
<evidence type="ECO:0000313" key="3">
    <source>
        <dbReference type="EMBL" id="MFC5973919.1"/>
    </source>
</evidence>
<evidence type="ECO:0000313" key="4">
    <source>
        <dbReference type="Proteomes" id="UP001596099"/>
    </source>
</evidence>
<gene>
    <name evidence="3" type="ORF">ACFPYI_21555</name>
</gene>
<reference evidence="3 4" key="1">
    <citation type="journal article" date="2019" name="Int. J. Syst. Evol. Microbiol.">
        <title>The Global Catalogue of Microorganisms (GCM) 10K type strain sequencing project: providing services to taxonomists for standard genome sequencing and annotation.</title>
        <authorList>
            <consortium name="The Broad Institute Genomics Platform"/>
            <consortium name="The Broad Institute Genome Sequencing Center for Infectious Disease"/>
            <person name="Wu L."/>
            <person name="Ma J."/>
        </authorList>
    </citation>
    <scope>NUCLEOTIDE SEQUENCE [LARGE SCALE GENOMIC DNA]</scope>
    <source>
        <strain evidence="3 4">CGMCC 1.12543</strain>
    </source>
</reference>
<proteinExistence type="predicted"/>
<dbReference type="GO" id="GO:0016787">
    <property type="term" value="F:hydrolase activity"/>
    <property type="evidence" value="ECO:0007669"/>
    <property type="project" value="UniProtKB-KW"/>
</dbReference>
<keyword evidence="4" id="KW-1185">Reference proteome</keyword>
<evidence type="ECO:0000259" key="2">
    <source>
        <dbReference type="Pfam" id="PF04471"/>
    </source>
</evidence>
<protein>
    <submittedName>
        <fullName evidence="3">Restriction endonuclease</fullName>
        <ecNumber evidence="3">3.1.21.-</ecNumber>
    </submittedName>
</protein>
<accession>A0ABD5RU62</accession>
<sequence>MPESLTTLVGYNGRIEFAEGIARQHGFSAGDALRLRMTEAATPYGRTTTVPDGPFVVDLNHNSATRFSLRSDLMAMHDIEEDSRITLEIQSLISDEGEKAISESTGSPAVAGEPTTSQVSGDRVRFADGLTRLYDINAGDSLRVTLTDVLDRWGDDKHTGLTESFVVDTRHNNATQFALPKWVTDIYDIESEEFVRFRLHQLITDDNARPIGIERRESRPHDPKTMTQRQSTPTPPAFTGETREPLEEVVACAFETLGYDVTTNAQCDATDGGSREVDVWATHPTAAFATYVSCKNTERRIGRPIIDEEVGRIDALCQRPHVVVIVGPEFADGVKQELESRGVIGIETGQQVDAANKEAIYRTVHDQLATSTVALGAPDFQGLAQRAASLSEELTSLAEGGPERRSKRHG</sequence>
<dbReference type="EMBL" id="JBHSQH010000009">
    <property type="protein sequence ID" value="MFC5973919.1"/>
    <property type="molecule type" value="Genomic_DNA"/>
</dbReference>
<keyword evidence="3" id="KW-0255">Endonuclease</keyword>
<feature type="region of interest" description="Disordered" evidence="1">
    <location>
        <begin position="97"/>
        <end position="120"/>
    </location>
</feature>
<feature type="compositionally biased region" description="Basic and acidic residues" evidence="1">
    <location>
        <begin position="210"/>
        <end position="224"/>
    </location>
</feature>
<name>A0ABD5RU62_9EURY</name>
<feature type="region of interest" description="Disordered" evidence="1">
    <location>
        <begin position="210"/>
        <end position="243"/>
    </location>
</feature>
<feature type="domain" description="Restriction endonuclease type IV Mrr" evidence="2">
    <location>
        <begin position="246"/>
        <end position="343"/>
    </location>
</feature>
<dbReference type="Proteomes" id="UP001596099">
    <property type="component" value="Unassembled WGS sequence"/>
</dbReference>
<keyword evidence="3" id="KW-0540">Nuclease</keyword>
<keyword evidence="3" id="KW-0378">Hydrolase</keyword>
<organism evidence="3 4">
    <name type="scientific">Halomarina salina</name>
    <dbReference type="NCBI Taxonomy" id="1872699"/>
    <lineage>
        <taxon>Archaea</taxon>
        <taxon>Methanobacteriati</taxon>
        <taxon>Methanobacteriota</taxon>
        <taxon>Stenosarchaea group</taxon>
        <taxon>Halobacteria</taxon>
        <taxon>Halobacteriales</taxon>
        <taxon>Natronomonadaceae</taxon>
        <taxon>Halomarina</taxon>
    </lineage>
</organism>